<evidence type="ECO:0008006" key="4">
    <source>
        <dbReference type="Google" id="ProtNLM"/>
    </source>
</evidence>
<evidence type="ECO:0000313" key="3">
    <source>
        <dbReference type="Proteomes" id="UP000799537"/>
    </source>
</evidence>
<protein>
    <recommendedName>
        <fullName evidence="4">Cytochrome P450 monooxygenase</fullName>
    </recommendedName>
</protein>
<keyword evidence="3" id="KW-1185">Reference proteome</keyword>
<name>A0A6A6CMJ5_ZASCE</name>
<dbReference type="EMBL" id="ML993592">
    <property type="protein sequence ID" value="KAF2167843.1"/>
    <property type="molecule type" value="Genomic_DNA"/>
</dbReference>
<dbReference type="GO" id="GO:0005506">
    <property type="term" value="F:iron ion binding"/>
    <property type="evidence" value="ECO:0007669"/>
    <property type="project" value="InterPro"/>
</dbReference>
<dbReference type="Proteomes" id="UP000799537">
    <property type="component" value="Unassembled WGS sequence"/>
</dbReference>
<dbReference type="Gene3D" id="1.10.630.10">
    <property type="entry name" value="Cytochrome P450"/>
    <property type="match status" value="1"/>
</dbReference>
<dbReference type="Pfam" id="PF00067">
    <property type="entry name" value="p450"/>
    <property type="match status" value="1"/>
</dbReference>
<gene>
    <name evidence="2" type="ORF">M409DRAFT_53802</name>
</gene>
<dbReference type="CDD" id="cd00302">
    <property type="entry name" value="cytochrome_P450"/>
    <property type="match status" value="1"/>
</dbReference>
<dbReference type="InterPro" id="IPR050121">
    <property type="entry name" value="Cytochrome_P450_monoxygenase"/>
</dbReference>
<dbReference type="InterPro" id="IPR002401">
    <property type="entry name" value="Cyt_P450_E_grp-I"/>
</dbReference>
<sequence length="582" mass="64458">MGIPQACRKDFYILGQKDTTTKRIDVGPAKGIDHLRKGVAAEYGVIVPDGVAFHDADDSLDTLEDVLDCREPVGISVDGNLVRDPPGPKGLPFVGNYFEIYPDHLGNTARLHSQLGNVVQTNILGRRSYQTNDPRVASVVFAENGNFTKAPSQPGHPLYGLRDQSSLFLCDTSAAAFKVSHKFVPPSMSPKAVKHYSPAVQQRVRESFAVFDELEDQGQAFNVYHYMTKMAGQVICELVLGWDVKHFTTKNAPVHEIISTLGKYLQLNRKVQTKGDWYQCLPFGDPAELAKVRKHLYGLVEAAVEGSKRGGSKDLPIHSAALEASSIVDYLARATDDKGEKLPHEYILSNTIALLGAGFVTSSSFLSWLLYALVSYPGEQQKLLQELVDVLPEEAFTPHAVTGAIDVTSFLTYEAIQKMTRLDHFAKETQRLHSPSFQPARNTLRECIVPGGYRIPADSIITPAMPSLHTNSEYWADPQQFQPERWASDMEHGEKRHKSAYVPFAAGPRGCVGFNLALLEVKIVLAAWVARYHTANAGEEPVIYDPEFLVVRPMNFYASASKRTSWPRPSAEFSREGVNQDV</sequence>
<reference evidence="2" key="1">
    <citation type="journal article" date="2020" name="Stud. Mycol.">
        <title>101 Dothideomycetes genomes: a test case for predicting lifestyles and emergence of pathogens.</title>
        <authorList>
            <person name="Haridas S."/>
            <person name="Albert R."/>
            <person name="Binder M."/>
            <person name="Bloem J."/>
            <person name="Labutti K."/>
            <person name="Salamov A."/>
            <person name="Andreopoulos B."/>
            <person name="Baker S."/>
            <person name="Barry K."/>
            <person name="Bills G."/>
            <person name="Bluhm B."/>
            <person name="Cannon C."/>
            <person name="Castanera R."/>
            <person name="Culley D."/>
            <person name="Daum C."/>
            <person name="Ezra D."/>
            <person name="Gonzalez J."/>
            <person name="Henrissat B."/>
            <person name="Kuo A."/>
            <person name="Liang C."/>
            <person name="Lipzen A."/>
            <person name="Lutzoni F."/>
            <person name="Magnuson J."/>
            <person name="Mondo S."/>
            <person name="Nolan M."/>
            <person name="Ohm R."/>
            <person name="Pangilinan J."/>
            <person name="Park H.-J."/>
            <person name="Ramirez L."/>
            <person name="Alfaro M."/>
            <person name="Sun H."/>
            <person name="Tritt A."/>
            <person name="Yoshinaga Y."/>
            <person name="Zwiers L.-H."/>
            <person name="Turgeon B."/>
            <person name="Goodwin S."/>
            <person name="Spatafora J."/>
            <person name="Crous P."/>
            <person name="Grigoriev I."/>
        </authorList>
    </citation>
    <scope>NUCLEOTIDE SEQUENCE</scope>
    <source>
        <strain evidence="2">ATCC 36951</strain>
    </source>
</reference>
<dbReference type="InterPro" id="IPR036396">
    <property type="entry name" value="Cyt_P450_sf"/>
</dbReference>
<dbReference type="GeneID" id="54565746"/>
<proteinExistence type="predicted"/>
<dbReference type="AlphaFoldDB" id="A0A6A6CMJ5"/>
<accession>A0A6A6CMJ5</accession>
<dbReference type="SUPFAM" id="SSF48264">
    <property type="entry name" value="Cytochrome P450"/>
    <property type="match status" value="1"/>
</dbReference>
<dbReference type="PRINTS" id="PR00463">
    <property type="entry name" value="EP450I"/>
</dbReference>
<feature type="binding site" description="axial binding residue" evidence="1">
    <location>
        <position position="511"/>
    </location>
    <ligand>
        <name>heme</name>
        <dbReference type="ChEBI" id="CHEBI:30413"/>
    </ligand>
    <ligandPart>
        <name>Fe</name>
        <dbReference type="ChEBI" id="CHEBI:18248"/>
    </ligandPart>
</feature>
<dbReference type="PANTHER" id="PTHR24305">
    <property type="entry name" value="CYTOCHROME P450"/>
    <property type="match status" value="1"/>
</dbReference>
<evidence type="ECO:0000313" key="2">
    <source>
        <dbReference type="EMBL" id="KAF2167843.1"/>
    </source>
</evidence>
<evidence type="ECO:0000256" key="1">
    <source>
        <dbReference type="PIRSR" id="PIRSR602401-1"/>
    </source>
</evidence>
<dbReference type="GO" id="GO:0020037">
    <property type="term" value="F:heme binding"/>
    <property type="evidence" value="ECO:0007669"/>
    <property type="project" value="InterPro"/>
</dbReference>
<dbReference type="PRINTS" id="PR00385">
    <property type="entry name" value="P450"/>
</dbReference>
<dbReference type="OrthoDB" id="1470350at2759"/>
<keyword evidence="1" id="KW-0349">Heme</keyword>
<comment type="cofactor">
    <cofactor evidence="1">
        <name>heme</name>
        <dbReference type="ChEBI" id="CHEBI:30413"/>
    </cofactor>
</comment>
<dbReference type="GO" id="GO:0016705">
    <property type="term" value="F:oxidoreductase activity, acting on paired donors, with incorporation or reduction of molecular oxygen"/>
    <property type="evidence" value="ECO:0007669"/>
    <property type="project" value="InterPro"/>
</dbReference>
<dbReference type="PANTHER" id="PTHR24305:SF87">
    <property type="entry name" value="CYTOCHROME P450 MONOOXYGENASE ALND-RELATED"/>
    <property type="match status" value="1"/>
</dbReference>
<organism evidence="2 3">
    <name type="scientific">Zasmidium cellare ATCC 36951</name>
    <dbReference type="NCBI Taxonomy" id="1080233"/>
    <lineage>
        <taxon>Eukaryota</taxon>
        <taxon>Fungi</taxon>
        <taxon>Dikarya</taxon>
        <taxon>Ascomycota</taxon>
        <taxon>Pezizomycotina</taxon>
        <taxon>Dothideomycetes</taxon>
        <taxon>Dothideomycetidae</taxon>
        <taxon>Mycosphaerellales</taxon>
        <taxon>Mycosphaerellaceae</taxon>
        <taxon>Zasmidium</taxon>
    </lineage>
</organism>
<keyword evidence="1" id="KW-0479">Metal-binding</keyword>
<keyword evidence="1" id="KW-0408">Iron</keyword>
<dbReference type="InterPro" id="IPR001128">
    <property type="entry name" value="Cyt_P450"/>
</dbReference>
<dbReference type="FunFam" id="1.10.630.10:FF:000090">
    <property type="entry name" value="Cytochrome P450 monooxygenase"/>
    <property type="match status" value="1"/>
</dbReference>
<dbReference type="RefSeq" id="XP_033668732.1">
    <property type="nucleotide sequence ID" value="XM_033812474.1"/>
</dbReference>
<dbReference type="GO" id="GO:0004497">
    <property type="term" value="F:monooxygenase activity"/>
    <property type="evidence" value="ECO:0007669"/>
    <property type="project" value="InterPro"/>
</dbReference>